<accession>A0ACC0UDJ5</accession>
<dbReference type="Proteomes" id="UP001207468">
    <property type="component" value="Unassembled WGS sequence"/>
</dbReference>
<protein>
    <submittedName>
        <fullName evidence="1">Uncharacterized protein</fullName>
    </submittedName>
</protein>
<proteinExistence type="predicted"/>
<organism evidence="1 2">
    <name type="scientific">Russula earlei</name>
    <dbReference type="NCBI Taxonomy" id="71964"/>
    <lineage>
        <taxon>Eukaryota</taxon>
        <taxon>Fungi</taxon>
        <taxon>Dikarya</taxon>
        <taxon>Basidiomycota</taxon>
        <taxon>Agaricomycotina</taxon>
        <taxon>Agaricomycetes</taxon>
        <taxon>Russulales</taxon>
        <taxon>Russulaceae</taxon>
        <taxon>Russula</taxon>
    </lineage>
</organism>
<keyword evidence="2" id="KW-1185">Reference proteome</keyword>
<gene>
    <name evidence="1" type="ORF">F5148DRAFT_1375052</name>
</gene>
<evidence type="ECO:0000313" key="1">
    <source>
        <dbReference type="EMBL" id="KAI9509587.1"/>
    </source>
</evidence>
<comment type="caution">
    <text evidence="1">The sequence shown here is derived from an EMBL/GenBank/DDBJ whole genome shotgun (WGS) entry which is preliminary data.</text>
</comment>
<sequence>MSLEEALRPPSAGGPPFPLELSVGGQADDGHSKQTQLLCQSQVGAQVQSFRQDARCVVPKASHAYALSHADRFQSSSSSNSTPHTRESLGQAQMNNAPLLRSRLGNRWERVWFRLDQGIGFQDRASDHERRMEASHETCSTLRREVENEHRLAEEYHDELDDKGREIEALTAALRNATTRASGSRSGPVPSLHLRLRTSDIAIHPTFTSRAFCDSFGTSSPFTRTPSLDTLTIQHPPNPVTSAMSRTLEPEWLLAPPSPIVWEVSIVSCVGTLEDLDQPKGLEDHKDLPRGSKLRAQPNPQDVKVIAPLPAVFNGDRAKSDPFIHQMRNYIRINHVPGMDSSYVHTPMWMNGRIDGIDAADDIPWVWTNFWSGFAPNSIKRLSSPRPDSRAVPSELEVTFETTTNTPSKSSFLASSILHREGDILYPMHLRSLHATSTPGNRRCLLGGKKHVNLTFMHTRDPVLQQGHLAFPESSSKSNGSVPEFDLDGNFRPGR</sequence>
<reference evidence="1" key="1">
    <citation type="submission" date="2021-03" db="EMBL/GenBank/DDBJ databases">
        <title>Evolutionary priming and transition to the ectomycorrhizal habit in an iconic lineage of mushroom-forming fungi: is preadaptation a requirement?</title>
        <authorList>
            <consortium name="DOE Joint Genome Institute"/>
            <person name="Looney B.P."/>
            <person name="Miyauchi S."/>
            <person name="Morin E."/>
            <person name="Drula E."/>
            <person name="Courty P.E."/>
            <person name="Chicoki N."/>
            <person name="Fauchery L."/>
            <person name="Kohler A."/>
            <person name="Kuo A."/>
            <person name="LaButti K."/>
            <person name="Pangilinan J."/>
            <person name="Lipzen A."/>
            <person name="Riley R."/>
            <person name="Andreopoulos W."/>
            <person name="He G."/>
            <person name="Johnson J."/>
            <person name="Barry K.W."/>
            <person name="Grigoriev I.V."/>
            <person name="Nagy L."/>
            <person name="Hibbett D."/>
            <person name="Henrissat B."/>
            <person name="Matheny P.B."/>
            <person name="Labbe J."/>
            <person name="Martin A.F."/>
        </authorList>
    </citation>
    <scope>NUCLEOTIDE SEQUENCE</scope>
    <source>
        <strain evidence="1">BPL698</strain>
    </source>
</reference>
<dbReference type="EMBL" id="JAGFNK010000060">
    <property type="protein sequence ID" value="KAI9509587.1"/>
    <property type="molecule type" value="Genomic_DNA"/>
</dbReference>
<evidence type="ECO:0000313" key="2">
    <source>
        <dbReference type="Proteomes" id="UP001207468"/>
    </source>
</evidence>
<name>A0ACC0UDJ5_9AGAM</name>